<evidence type="ECO:0000313" key="3">
    <source>
        <dbReference type="Proteomes" id="UP000324705"/>
    </source>
</evidence>
<dbReference type="Proteomes" id="UP000324705">
    <property type="component" value="Chromosome 5A"/>
</dbReference>
<protein>
    <recommendedName>
        <fullName evidence="1">RNase H type-1 domain-containing protein</fullName>
    </recommendedName>
</protein>
<dbReference type="Gene3D" id="3.30.420.10">
    <property type="entry name" value="Ribonuclease H-like superfamily/Ribonuclease H"/>
    <property type="match status" value="1"/>
</dbReference>
<dbReference type="GO" id="GO:0003676">
    <property type="term" value="F:nucleic acid binding"/>
    <property type="evidence" value="ECO:0007669"/>
    <property type="project" value="InterPro"/>
</dbReference>
<dbReference type="PANTHER" id="PTHR47074:SF11">
    <property type="entry name" value="REVERSE TRANSCRIPTASE-LIKE PROTEIN"/>
    <property type="match status" value="1"/>
</dbReference>
<organism evidence="2 3">
    <name type="scientific">Triticum turgidum subsp. durum</name>
    <name type="common">Durum wheat</name>
    <name type="synonym">Triticum durum</name>
    <dbReference type="NCBI Taxonomy" id="4567"/>
    <lineage>
        <taxon>Eukaryota</taxon>
        <taxon>Viridiplantae</taxon>
        <taxon>Streptophyta</taxon>
        <taxon>Embryophyta</taxon>
        <taxon>Tracheophyta</taxon>
        <taxon>Spermatophyta</taxon>
        <taxon>Magnoliopsida</taxon>
        <taxon>Liliopsida</taxon>
        <taxon>Poales</taxon>
        <taxon>Poaceae</taxon>
        <taxon>BOP clade</taxon>
        <taxon>Pooideae</taxon>
        <taxon>Triticodae</taxon>
        <taxon>Triticeae</taxon>
        <taxon>Triticinae</taxon>
        <taxon>Triticum</taxon>
    </lineage>
</organism>
<gene>
    <name evidence="2" type="ORF">TRITD_5Av1G150640</name>
</gene>
<dbReference type="SUPFAM" id="SSF53098">
    <property type="entry name" value="Ribonuclease H-like"/>
    <property type="match status" value="1"/>
</dbReference>
<name>A0A9R0TR41_TRITD</name>
<feature type="domain" description="RNase H type-1" evidence="1">
    <location>
        <begin position="88"/>
        <end position="205"/>
    </location>
</feature>
<dbReference type="InterPro" id="IPR036397">
    <property type="entry name" value="RNaseH_sf"/>
</dbReference>
<dbReference type="InterPro" id="IPR044730">
    <property type="entry name" value="RNase_H-like_dom_plant"/>
</dbReference>
<dbReference type="InterPro" id="IPR002156">
    <property type="entry name" value="RNaseH_domain"/>
</dbReference>
<dbReference type="EMBL" id="LT934119">
    <property type="protein sequence ID" value="VAI18468.1"/>
    <property type="molecule type" value="Genomic_DNA"/>
</dbReference>
<dbReference type="InterPro" id="IPR012337">
    <property type="entry name" value="RNaseH-like_sf"/>
</dbReference>
<dbReference type="Gramene" id="TRITD5Av1G150640.1">
    <property type="protein sequence ID" value="TRITD5Av1G150640.1"/>
    <property type="gene ID" value="TRITD5Av1G150640"/>
</dbReference>
<evidence type="ECO:0000313" key="2">
    <source>
        <dbReference type="EMBL" id="VAI18468.1"/>
    </source>
</evidence>
<proteinExistence type="predicted"/>
<dbReference type="CDD" id="cd06222">
    <property type="entry name" value="RNase_H_like"/>
    <property type="match status" value="1"/>
</dbReference>
<sequence>MKQKFVLFWWRVWHHRNDTIFAEGKAEISHSARFLQNYLGNLRLISDGTSEIYRKGKSPMVKLPSVQQHDNTRETRWQKPELGWAKVNVDGSFLEKSRSRVWDAVIRDHDGRIILSAWDYIPRCNGADCEEAMACLKRLRKAMSGTDLPVIVETDCRLVTKVLILSSIDRSEVGGITKEFQAIKGNTEVRVLKVDRRDNRLLHSLVWA</sequence>
<evidence type="ECO:0000259" key="1">
    <source>
        <dbReference type="Pfam" id="PF13456"/>
    </source>
</evidence>
<dbReference type="OMA" id="VIRDHEC"/>
<reference evidence="2 3" key="1">
    <citation type="submission" date="2017-09" db="EMBL/GenBank/DDBJ databases">
        <authorList>
            <consortium name="International Durum Wheat Genome Sequencing Consortium (IDWGSC)"/>
            <person name="Milanesi L."/>
        </authorList>
    </citation>
    <scope>NUCLEOTIDE SEQUENCE [LARGE SCALE GENOMIC DNA]</scope>
    <source>
        <strain evidence="3">cv. Svevo</strain>
    </source>
</reference>
<dbReference type="PANTHER" id="PTHR47074">
    <property type="entry name" value="BNAC02G40300D PROTEIN"/>
    <property type="match status" value="1"/>
</dbReference>
<keyword evidence="3" id="KW-1185">Reference proteome</keyword>
<dbReference type="Pfam" id="PF13456">
    <property type="entry name" value="RVT_3"/>
    <property type="match status" value="1"/>
</dbReference>
<accession>A0A9R0TR41</accession>
<dbReference type="GO" id="GO:0004523">
    <property type="term" value="F:RNA-DNA hybrid ribonuclease activity"/>
    <property type="evidence" value="ECO:0007669"/>
    <property type="project" value="InterPro"/>
</dbReference>
<dbReference type="InterPro" id="IPR052929">
    <property type="entry name" value="RNase_H-like_EbsB-rel"/>
</dbReference>
<dbReference type="AlphaFoldDB" id="A0A9R0TR41"/>